<dbReference type="PANTHER" id="PTHR30399">
    <property type="entry name" value="UNCHARACTERIZED PROTEIN YGJP"/>
    <property type="match status" value="1"/>
</dbReference>
<name>A0A8J7ALM6_9CYAN</name>
<evidence type="ECO:0000259" key="2">
    <source>
        <dbReference type="Pfam" id="PF01863"/>
    </source>
</evidence>
<evidence type="ECO:0000256" key="1">
    <source>
        <dbReference type="SAM" id="MobiDB-lite"/>
    </source>
</evidence>
<accession>A0A8J7ALM6</accession>
<dbReference type="EMBL" id="JADEXG010000090">
    <property type="protein sequence ID" value="MBE9080188.1"/>
    <property type="molecule type" value="Genomic_DNA"/>
</dbReference>
<dbReference type="RefSeq" id="WP_193911887.1">
    <property type="nucleotide sequence ID" value="NZ_JADEXG010000090.1"/>
</dbReference>
<gene>
    <name evidence="3" type="ORF">IQ241_23350</name>
</gene>
<dbReference type="InterPro" id="IPR002725">
    <property type="entry name" value="YgjP-like_metallopeptidase"/>
</dbReference>
<feature type="region of interest" description="Disordered" evidence="1">
    <location>
        <begin position="1"/>
        <end position="35"/>
    </location>
</feature>
<sequence length="283" mass="32534">MGRSKGFWGRKGKQGKGFSQGRSGDEARFSSGALPAGLPDYRVRESSRAKRVTLKVSVEGKVEVVVPQGYDLDDIPSLIASRWDWIARSRQKLRADRAKTSDAWQAERPSAIELRWQNSDPKAAPERWPISYEARPMDNVRLIPKPDDSLELIGNIDHLPTCHAVLREWLKNYAWDVLVPSMRQLSDELDLPCNDITIRGQKTIWASCSSQKNMSLNYKLLFLPRSLVHYVLVHELCHTVEMNHSPQFWRLVGQKHPSFELDRAAIKKGWQYVPRWVESRAYT</sequence>
<dbReference type="AlphaFoldDB" id="A0A8J7ALM6"/>
<dbReference type="Pfam" id="PF01863">
    <property type="entry name" value="YgjP-like"/>
    <property type="match status" value="1"/>
</dbReference>
<organism evidence="3 4">
    <name type="scientific">Vasconcelosia minhoensis LEGE 07310</name>
    <dbReference type="NCBI Taxonomy" id="915328"/>
    <lineage>
        <taxon>Bacteria</taxon>
        <taxon>Bacillati</taxon>
        <taxon>Cyanobacteriota</taxon>
        <taxon>Cyanophyceae</taxon>
        <taxon>Nodosilineales</taxon>
        <taxon>Cymatolegaceae</taxon>
        <taxon>Vasconcelosia</taxon>
        <taxon>Vasconcelosia minhoensis</taxon>
    </lineage>
</organism>
<evidence type="ECO:0000313" key="3">
    <source>
        <dbReference type="EMBL" id="MBE9080188.1"/>
    </source>
</evidence>
<feature type="domain" description="YgjP-like metallopeptidase" evidence="2">
    <location>
        <begin position="50"/>
        <end position="264"/>
    </location>
</feature>
<comment type="caution">
    <text evidence="3">The sequence shown here is derived from an EMBL/GenBank/DDBJ whole genome shotgun (WGS) entry which is preliminary data.</text>
</comment>
<keyword evidence="4" id="KW-1185">Reference proteome</keyword>
<evidence type="ECO:0000313" key="4">
    <source>
        <dbReference type="Proteomes" id="UP000636505"/>
    </source>
</evidence>
<proteinExistence type="predicted"/>
<dbReference type="InterPro" id="IPR053136">
    <property type="entry name" value="UTP_pyrophosphatase-like"/>
</dbReference>
<dbReference type="CDD" id="cd07344">
    <property type="entry name" value="M48_yhfN_like"/>
    <property type="match status" value="1"/>
</dbReference>
<protein>
    <submittedName>
        <fullName evidence="3">M48 family metallopeptidase</fullName>
    </submittedName>
</protein>
<dbReference type="PANTHER" id="PTHR30399:SF1">
    <property type="entry name" value="UTP PYROPHOSPHATASE"/>
    <property type="match status" value="1"/>
</dbReference>
<dbReference type="Gene3D" id="3.30.2010.10">
    <property type="entry name" value="Metalloproteases ('zincins'), catalytic domain"/>
    <property type="match status" value="1"/>
</dbReference>
<dbReference type="Proteomes" id="UP000636505">
    <property type="component" value="Unassembled WGS sequence"/>
</dbReference>
<reference evidence="3" key="1">
    <citation type="submission" date="2020-10" db="EMBL/GenBank/DDBJ databases">
        <authorList>
            <person name="Castelo-Branco R."/>
            <person name="Eusebio N."/>
            <person name="Adriana R."/>
            <person name="Vieira A."/>
            <person name="Brugerolle De Fraissinette N."/>
            <person name="Rezende De Castro R."/>
            <person name="Schneider M.P."/>
            <person name="Vasconcelos V."/>
            <person name="Leao P.N."/>
        </authorList>
    </citation>
    <scope>NUCLEOTIDE SEQUENCE</scope>
    <source>
        <strain evidence="3">LEGE 07310</strain>
    </source>
</reference>